<dbReference type="OrthoDB" id="134643at135619"/>
<dbReference type="RefSeq" id="WP_133566490.1">
    <property type="nucleotide sequence ID" value="NZ_NIHB01000001.1"/>
</dbReference>
<dbReference type="AlphaFoldDB" id="A0A4R6XR06"/>
<keyword evidence="3" id="KW-1185">Reference proteome</keyword>
<organism evidence="2 3">
    <name type="scientific">Marinicella litoralis</name>
    <dbReference type="NCBI Taxonomy" id="644220"/>
    <lineage>
        <taxon>Bacteria</taxon>
        <taxon>Pseudomonadati</taxon>
        <taxon>Pseudomonadota</taxon>
        <taxon>Gammaproteobacteria</taxon>
        <taxon>Lysobacterales</taxon>
        <taxon>Marinicellaceae</taxon>
        <taxon>Marinicella</taxon>
    </lineage>
</organism>
<keyword evidence="1" id="KW-0732">Signal</keyword>
<gene>
    <name evidence="2" type="ORF">C8D91_1646</name>
</gene>
<name>A0A4R6XR06_9GAMM</name>
<protein>
    <submittedName>
        <fullName evidence="2">Uncharacterized protein</fullName>
    </submittedName>
</protein>
<accession>A0A4R6XR06</accession>
<evidence type="ECO:0000313" key="2">
    <source>
        <dbReference type="EMBL" id="TDR20670.1"/>
    </source>
</evidence>
<feature type="chain" id="PRO_5020470999" evidence="1">
    <location>
        <begin position="18"/>
        <end position="143"/>
    </location>
</feature>
<reference evidence="2 3" key="1">
    <citation type="submission" date="2019-03" db="EMBL/GenBank/DDBJ databases">
        <title>Genomic Encyclopedia of Type Strains, Phase IV (KMG-IV): sequencing the most valuable type-strain genomes for metagenomic binning, comparative biology and taxonomic classification.</title>
        <authorList>
            <person name="Goeker M."/>
        </authorList>
    </citation>
    <scope>NUCLEOTIDE SEQUENCE [LARGE SCALE GENOMIC DNA]</scope>
    <source>
        <strain evidence="2 3">DSM 25488</strain>
    </source>
</reference>
<sequence>MKTVLLMCNLIWLQSAAAVELHPGLNGPWHQAENPGQGLVLHLIPENNQIFIAWFTYSANGGEQMWLTAHGSLDNNPIQLTIYQSINGRLNSNQQLPEQILWGTGSIDFSSCSAAEFNYQGEVQGSMALSRITAPISCSEASP</sequence>
<feature type="signal peptide" evidence="1">
    <location>
        <begin position="1"/>
        <end position="17"/>
    </location>
</feature>
<evidence type="ECO:0000313" key="3">
    <source>
        <dbReference type="Proteomes" id="UP000295724"/>
    </source>
</evidence>
<comment type="caution">
    <text evidence="2">The sequence shown here is derived from an EMBL/GenBank/DDBJ whole genome shotgun (WGS) entry which is preliminary data.</text>
</comment>
<dbReference type="EMBL" id="SNZB01000003">
    <property type="protein sequence ID" value="TDR20670.1"/>
    <property type="molecule type" value="Genomic_DNA"/>
</dbReference>
<dbReference type="Proteomes" id="UP000295724">
    <property type="component" value="Unassembled WGS sequence"/>
</dbReference>
<proteinExistence type="predicted"/>
<evidence type="ECO:0000256" key="1">
    <source>
        <dbReference type="SAM" id="SignalP"/>
    </source>
</evidence>